<evidence type="ECO:0000313" key="2">
    <source>
        <dbReference type="Proteomes" id="UP000002872"/>
    </source>
</evidence>
<dbReference type="OrthoDB" id="10291868at2759"/>
<proteinExistence type="predicted"/>
<dbReference type="VEuPathDB" id="MicrosporidiaDB:NEQG_02343"/>
<gene>
    <name evidence="1" type="ORF">NEQG_02343</name>
</gene>
<dbReference type="EMBL" id="GL870882">
    <property type="protein sequence ID" value="EIJ87462.1"/>
    <property type="molecule type" value="Genomic_DNA"/>
</dbReference>
<dbReference type="AlphaFoldDB" id="I3EE15"/>
<dbReference type="HOGENOM" id="CLU_3125451_0_0_1"/>
<organism evidence="1 2">
    <name type="scientific">Nematocida parisii (strain ERTm3)</name>
    <name type="common">Nematode killer fungus</name>
    <dbReference type="NCBI Taxonomy" id="935791"/>
    <lineage>
        <taxon>Eukaryota</taxon>
        <taxon>Fungi</taxon>
        <taxon>Fungi incertae sedis</taxon>
        <taxon>Microsporidia</taxon>
        <taxon>Nematocida</taxon>
    </lineage>
</organism>
<dbReference type="Proteomes" id="UP000002872">
    <property type="component" value="Unassembled WGS sequence"/>
</dbReference>
<dbReference type="InParanoid" id="I3EE15"/>
<keyword evidence="2" id="KW-1185">Reference proteome</keyword>
<name>I3EE15_NEMP3</name>
<reference evidence="1" key="1">
    <citation type="submission" date="2011-01" db="EMBL/GenBank/DDBJ databases">
        <title>The Genome Sequence of Nematocida parisii strain ERTm3.</title>
        <authorList>
            <consortium name="The Broad Institute Genome Sequencing Platform"/>
            <consortium name="The Broad Institute Genome Sequencing Center for Infectious Disease"/>
            <person name="Cuomo C."/>
            <person name="Troemel E."/>
            <person name="Young S.K."/>
            <person name="Zeng Q."/>
            <person name="Gargeya S."/>
            <person name="Fitzgerald M."/>
            <person name="Haas B."/>
            <person name="Abouelleil A."/>
            <person name="Alvarado L."/>
            <person name="Arachchi H.M."/>
            <person name="Berlin A."/>
            <person name="Chapman S.B."/>
            <person name="Gearin G."/>
            <person name="Goldberg J."/>
            <person name="Griggs A."/>
            <person name="Gujja S."/>
            <person name="Hansen M."/>
            <person name="Heiman D."/>
            <person name="Howarth C."/>
            <person name="Larimer J."/>
            <person name="Lui A."/>
            <person name="MacDonald P.J.P."/>
            <person name="McCowen C."/>
            <person name="Montmayeur A."/>
            <person name="Murphy C."/>
            <person name="Neiman D."/>
            <person name="Pearson M."/>
            <person name="Priest M."/>
            <person name="Roberts A."/>
            <person name="Saif S."/>
            <person name="Shea T."/>
            <person name="Sisk P."/>
            <person name="Stolte C."/>
            <person name="Sykes S."/>
            <person name="Wortman J."/>
            <person name="Nusbaum C."/>
            <person name="Birren B."/>
        </authorList>
    </citation>
    <scope>NUCLEOTIDE SEQUENCE</scope>
    <source>
        <strain evidence="1">ERTm3</strain>
    </source>
</reference>
<sequence length="50" mass="5944">MKKRTVFLCNNKVKEEYPYIELFDLLANDPRAIESNNSTQLEDERVIRQA</sequence>
<evidence type="ECO:0000313" key="1">
    <source>
        <dbReference type="EMBL" id="EIJ87462.1"/>
    </source>
</evidence>
<protein>
    <submittedName>
        <fullName evidence="1">Uncharacterized protein</fullName>
    </submittedName>
</protein>
<accession>I3EE15</accession>